<dbReference type="Proteomes" id="UP000008635">
    <property type="component" value="Chromosome"/>
</dbReference>
<dbReference type="AlphaFoldDB" id="E8UBG6"/>
<dbReference type="PANTHER" id="PTHR34696:SF1">
    <property type="entry name" value="PHOSPHORIBOSYLFORMYLGLYCINAMIDINE SYNTHASE SUBUNIT PURS"/>
    <property type="match status" value="1"/>
</dbReference>
<keyword evidence="1 6" id="KW-0963">Cytoplasm</keyword>
<reference evidence="7 8" key="1">
    <citation type="journal article" date="2011" name="Stand. Genomic Sci.">
        <title>Complete genome sequence of Deinococcus maricopensis type strain (LB-34).</title>
        <authorList>
            <person name="Pukall R."/>
            <person name="Zeytun A."/>
            <person name="Lucas S."/>
            <person name="Lapidus A."/>
            <person name="Hammon N."/>
            <person name="Deshpande S."/>
            <person name="Nolan M."/>
            <person name="Cheng J.F."/>
            <person name="Pitluck S."/>
            <person name="Liolios K."/>
            <person name="Pagani I."/>
            <person name="Mikhailova N."/>
            <person name="Ivanova N."/>
            <person name="Mavromatis K."/>
            <person name="Pati A."/>
            <person name="Tapia R."/>
            <person name="Han C."/>
            <person name="Goodwin L."/>
            <person name="Chen A."/>
            <person name="Palaniappan K."/>
            <person name="Land M."/>
            <person name="Hauser L."/>
            <person name="Chang Y.J."/>
            <person name="Jeffries C.D."/>
            <person name="Brambilla E.M."/>
            <person name="Rohde M."/>
            <person name="Goker M."/>
            <person name="Detter J.C."/>
            <person name="Woyke T."/>
            <person name="Bristow J."/>
            <person name="Eisen J.A."/>
            <person name="Markowitz V."/>
            <person name="Hugenholtz P."/>
            <person name="Kyrpides N.C."/>
            <person name="Klenk H.P."/>
        </authorList>
    </citation>
    <scope>NUCLEOTIDE SEQUENCE [LARGE SCALE GENOMIC DNA]</scope>
    <source>
        <strain evidence="8">DSM 21211 / LMG 22137 / NRRL B-23946 / LB-34</strain>
    </source>
</reference>
<protein>
    <recommendedName>
        <fullName evidence="6">Phosphoribosylformylglycinamidine synthase subunit PurS</fullName>
        <shortName evidence="6">FGAM synthase</shortName>
        <ecNumber evidence="6">6.3.5.3</ecNumber>
    </recommendedName>
    <alternativeName>
        <fullName evidence="6">Formylglycinamide ribonucleotide amidotransferase subunit III</fullName>
        <shortName evidence="6">FGAR amidotransferase III</shortName>
        <shortName evidence="6">FGAR-AT III</shortName>
    </alternativeName>
    <alternativeName>
        <fullName evidence="6">Phosphoribosylformylglycinamidine synthase subunit III</fullName>
    </alternativeName>
</protein>
<keyword evidence="2 6" id="KW-0436">Ligase</keyword>
<dbReference type="GO" id="GO:0006189">
    <property type="term" value="P:'de novo' IMP biosynthetic process"/>
    <property type="evidence" value="ECO:0007669"/>
    <property type="project" value="UniProtKB-UniRule"/>
</dbReference>
<evidence type="ECO:0000313" key="8">
    <source>
        <dbReference type="Proteomes" id="UP000008635"/>
    </source>
</evidence>
<evidence type="ECO:0000256" key="6">
    <source>
        <dbReference type="HAMAP-Rule" id="MF_01926"/>
    </source>
</evidence>
<dbReference type="NCBIfam" id="NF004630">
    <property type="entry name" value="PRK05974.1"/>
    <property type="match status" value="1"/>
</dbReference>
<dbReference type="EC" id="6.3.5.3" evidence="6"/>
<evidence type="ECO:0000256" key="4">
    <source>
        <dbReference type="ARBA" id="ARBA00022755"/>
    </source>
</evidence>
<comment type="subunit">
    <text evidence="6">Part of the FGAM synthase complex composed of 1 PurL, 1 PurQ and 2 PurS subunits.</text>
</comment>
<dbReference type="STRING" id="709986.Deima_2776"/>
<evidence type="ECO:0000256" key="1">
    <source>
        <dbReference type="ARBA" id="ARBA00022490"/>
    </source>
</evidence>
<dbReference type="GO" id="GO:0005737">
    <property type="term" value="C:cytoplasm"/>
    <property type="evidence" value="ECO:0007669"/>
    <property type="project" value="UniProtKB-SubCell"/>
</dbReference>
<sequence>MQYKAKVYVTLKPSILDPQGRTVERALTHLNHQNVEGVRIGKYIELTLEGERADVEAQLRDISVNVLSNPIMEDVRFELEEQAVEQSA</sequence>
<name>E8UBG6_DEIML</name>
<dbReference type="NCBIfam" id="TIGR00302">
    <property type="entry name" value="phosphoribosylformylglycinamidine synthase subunit PurS"/>
    <property type="match status" value="1"/>
</dbReference>
<dbReference type="GO" id="GO:0005524">
    <property type="term" value="F:ATP binding"/>
    <property type="evidence" value="ECO:0007669"/>
    <property type="project" value="UniProtKB-UniRule"/>
</dbReference>
<dbReference type="UniPathway" id="UPA00074">
    <property type="reaction ID" value="UER00128"/>
</dbReference>
<dbReference type="SUPFAM" id="SSF82697">
    <property type="entry name" value="PurS-like"/>
    <property type="match status" value="1"/>
</dbReference>
<dbReference type="eggNOG" id="COG1828">
    <property type="taxonomic scope" value="Bacteria"/>
</dbReference>
<proteinExistence type="inferred from homology"/>
<keyword evidence="5 6" id="KW-0067">ATP-binding</keyword>
<evidence type="ECO:0000256" key="2">
    <source>
        <dbReference type="ARBA" id="ARBA00022598"/>
    </source>
</evidence>
<keyword evidence="8" id="KW-1185">Reference proteome</keyword>
<comment type="pathway">
    <text evidence="6">Purine metabolism; IMP biosynthesis via de novo pathway; 5-amino-1-(5-phospho-D-ribosyl)imidazole from N(2)-formyl-N(1)-(5-phospho-D-ribosyl)glycinamide: step 1/2.</text>
</comment>
<comment type="function">
    <text evidence="6">Part of the phosphoribosylformylglycinamidine synthase complex involved in the purines biosynthetic pathway. Catalyzes the ATP-dependent conversion of formylglycinamide ribonucleotide (FGAR) and glutamine to yield formylglycinamidine ribonucleotide (FGAM) and glutamate. The FGAM synthase complex is composed of three subunits. PurQ produces an ammonia molecule by converting glutamine to glutamate. PurL transfers the ammonia molecule to FGAR to form FGAM in an ATP-dependent manner. PurS interacts with PurQ and PurL and is thought to assist in the transfer of the ammonia molecule from PurQ to PurL.</text>
</comment>
<comment type="similarity">
    <text evidence="6">Belongs to the PurS family.</text>
</comment>
<accession>E8UBG6</accession>
<dbReference type="OrthoDB" id="9799101at2"/>
<gene>
    <name evidence="6" type="primary">purS</name>
    <name evidence="7" type="ordered locus">Deima_2776</name>
</gene>
<evidence type="ECO:0000256" key="3">
    <source>
        <dbReference type="ARBA" id="ARBA00022741"/>
    </source>
</evidence>
<keyword evidence="4 6" id="KW-0658">Purine biosynthesis</keyword>
<dbReference type="HOGENOM" id="CLU_164833_3_1_0"/>
<keyword evidence="3 6" id="KW-0547">Nucleotide-binding</keyword>
<dbReference type="InterPro" id="IPR003850">
    <property type="entry name" value="PurS"/>
</dbReference>
<dbReference type="PANTHER" id="PTHR34696">
    <property type="entry name" value="PHOSPHORIBOSYLFORMYLGLYCINAMIDINE SYNTHASE SUBUNIT PURS"/>
    <property type="match status" value="1"/>
</dbReference>
<dbReference type="RefSeq" id="WP_013557909.1">
    <property type="nucleotide sequence ID" value="NC_014958.1"/>
</dbReference>
<reference evidence="8" key="2">
    <citation type="submission" date="2011-01" db="EMBL/GenBank/DDBJ databases">
        <title>The complete genome of Deinococcus maricopensis DSM 21211.</title>
        <authorList>
            <consortium name="US DOE Joint Genome Institute (JGI-PGF)"/>
            <person name="Lucas S."/>
            <person name="Copeland A."/>
            <person name="Lapidus A."/>
            <person name="Goodwin L."/>
            <person name="Pitluck S."/>
            <person name="Kyrpides N."/>
            <person name="Mavromatis K."/>
            <person name="Pagani I."/>
            <person name="Ivanova N."/>
            <person name="Ovchinnikova G."/>
            <person name="Zeytun A."/>
            <person name="Detter J.C."/>
            <person name="Han C."/>
            <person name="Land M."/>
            <person name="Hauser L."/>
            <person name="Markowitz V."/>
            <person name="Cheng J.-F."/>
            <person name="Hugenholtz P."/>
            <person name="Woyke T."/>
            <person name="Wu D."/>
            <person name="Pukall R."/>
            <person name="Gehrich-Schroeter G."/>
            <person name="Brambilla E."/>
            <person name="Klenk H.-P."/>
            <person name="Eisen J.A."/>
        </authorList>
    </citation>
    <scope>NUCLEOTIDE SEQUENCE [LARGE SCALE GENOMIC DNA]</scope>
    <source>
        <strain evidence="8">DSM 21211 / LMG 22137 / NRRL B-23946 / LB-34</strain>
    </source>
</reference>
<dbReference type="EMBL" id="CP002454">
    <property type="protein sequence ID" value="ADV68405.1"/>
    <property type="molecule type" value="Genomic_DNA"/>
</dbReference>
<evidence type="ECO:0000256" key="5">
    <source>
        <dbReference type="ARBA" id="ARBA00022840"/>
    </source>
</evidence>
<comment type="subcellular location">
    <subcellularLocation>
        <location evidence="6">Cytoplasm</location>
    </subcellularLocation>
</comment>
<dbReference type="GO" id="GO:0004642">
    <property type="term" value="F:phosphoribosylformylglycinamidine synthase activity"/>
    <property type="evidence" value="ECO:0007669"/>
    <property type="project" value="UniProtKB-UniRule"/>
</dbReference>
<dbReference type="Gene3D" id="3.30.1280.10">
    <property type="entry name" value="Phosphoribosylformylglycinamidine synthase subunit PurS"/>
    <property type="match status" value="1"/>
</dbReference>
<dbReference type="KEGG" id="dmr:Deima_2776"/>
<evidence type="ECO:0000313" key="7">
    <source>
        <dbReference type="EMBL" id="ADV68405.1"/>
    </source>
</evidence>
<dbReference type="Pfam" id="PF02700">
    <property type="entry name" value="PurS"/>
    <property type="match status" value="1"/>
</dbReference>
<organism evidence="7 8">
    <name type="scientific">Deinococcus maricopensis (strain DSM 21211 / LMG 22137 / NRRL B-23946 / LB-34)</name>
    <dbReference type="NCBI Taxonomy" id="709986"/>
    <lineage>
        <taxon>Bacteria</taxon>
        <taxon>Thermotogati</taxon>
        <taxon>Deinococcota</taxon>
        <taxon>Deinococci</taxon>
        <taxon>Deinococcales</taxon>
        <taxon>Deinococcaceae</taxon>
        <taxon>Deinococcus</taxon>
    </lineage>
</organism>
<dbReference type="InterPro" id="IPR036604">
    <property type="entry name" value="PurS-like_sf"/>
</dbReference>
<dbReference type="HAMAP" id="MF_01926">
    <property type="entry name" value="PurS"/>
    <property type="match status" value="1"/>
</dbReference>
<comment type="catalytic activity">
    <reaction evidence="6">
        <text>N(2)-formyl-N(1)-(5-phospho-beta-D-ribosyl)glycinamide + L-glutamine + ATP + H2O = 2-formamido-N(1)-(5-O-phospho-beta-D-ribosyl)acetamidine + L-glutamate + ADP + phosphate + H(+)</text>
        <dbReference type="Rhea" id="RHEA:17129"/>
        <dbReference type="ChEBI" id="CHEBI:15377"/>
        <dbReference type="ChEBI" id="CHEBI:15378"/>
        <dbReference type="ChEBI" id="CHEBI:29985"/>
        <dbReference type="ChEBI" id="CHEBI:30616"/>
        <dbReference type="ChEBI" id="CHEBI:43474"/>
        <dbReference type="ChEBI" id="CHEBI:58359"/>
        <dbReference type="ChEBI" id="CHEBI:147286"/>
        <dbReference type="ChEBI" id="CHEBI:147287"/>
        <dbReference type="ChEBI" id="CHEBI:456216"/>
        <dbReference type="EC" id="6.3.5.3"/>
    </reaction>
</comment>